<dbReference type="Pfam" id="PF00126">
    <property type="entry name" value="HTH_1"/>
    <property type="match status" value="1"/>
</dbReference>
<keyword evidence="4" id="KW-0804">Transcription</keyword>
<keyword evidence="2" id="KW-0805">Transcription regulation</keyword>
<protein>
    <submittedName>
        <fullName evidence="6">LysR family transcriptional regulator</fullName>
    </submittedName>
</protein>
<dbReference type="EMBL" id="CP047650">
    <property type="protein sequence ID" value="QHJ00379.1"/>
    <property type="molecule type" value="Genomic_DNA"/>
</dbReference>
<dbReference type="InterPro" id="IPR036388">
    <property type="entry name" value="WH-like_DNA-bd_sf"/>
</dbReference>
<feature type="domain" description="HTH lysR-type" evidence="5">
    <location>
        <begin position="5"/>
        <end position="62"/>
    </location>
</feature>
<evidence type="ECO:0000256" key="2">
    <source>
        <dbReference type="ARBA" id="ARBA00023015"/>
    </source>
</evidence>
<dbReference type="GO" id="GO:0006351">
    <property type="term" value="P:DNA-templated transcription"/>
    <property type="evidence" value="ECO:0007669"/>
    <property type="project" value="TreeGrafter"/>
</dbReference>
<dbReference type="Pfam" id="PF03466">
    <property type="entry name" value="LysR_substrate"/>
    <property type="match status" value="1"/>
</dbReference>
<dbReference type="Gene3D" id="3.40.190.290">
    <property type="match status" value="1"/>
</dbReference>
<evidence type="ECO:0000256" key="1">
    <source>
        <dbReference type="ARBA" id="ARBA00009437"/>
    </source>
</evidence>
<dbReference type="Gene3D" id="1.10.10.10">
    <property type="entry name" value="Winged helix-like DNA-binding domain superfamily/Winged helix DNA-binding domain"/>
    <property type="match status" value="1"/>
</dbReference>
<dbReference type="InterPro" id="IPR058163">
    <property type="entry name" value="LysR-type_TF_proteobact-type"/>
</dbReference>
<dbReference type="SUPFAM" id="SSF53850">
    <property type="entry name" value="Periplasmic binding protein-like II"/>
    <property type="match status" value="1"/>
</dbReference>
<dbReference type="InterPro" id="IPR036390">
    <property type="entry name" value="WH_DNA-bd_sf"/>
</dbReference>
<evidence type="ECO:0000256" key="3">
    <source>
        <dbReference type="ARBA" id="ARBA00023125"/>
    </source>
</evidence>
<dbReference type="SUPFAM" id="SSF46785">
    <property type="entry name" value="Winged helix' DNA-binding domain"/>
    <property type="match status" value="1"/>
</dbReference>
<name>A0A857JCB7_9BURK</name>
<evidence type="ECO:0000313" key="7">
    <source>
        <dbReference type="Proteomes" id="UP000464787"/>
    </source>
</evidence>
<dbReference type="InterPro" id="IPR000847">
    <property type="entry name" value="LysR_HTH_N"/>
</dbReference>
<dbReference type="PANTHER" id="PTHR30537:SF5">
    <property type="entry name" value="HTH-TYPE TRANSCRIPTIONAL ACTIVATOR TTDR-RELATED"/>
    <property type="match status" value="1"/>
</dbReference>
<dbReference type="Proteomes" id="UP000464787">
    <property type="component" value="Chromosome"/>
</dbReference>
<dbReference type="GO" id="GO:0043565">
    <property type="term" value="F:sequence-specific DNA binding"/>
    <property type="evidence" value="ECO:0007669"/>
    <property type="project" value="TreeGrafter"/>
</dbReference>
<evidence type="ECO:0000259" key="5">
    <source>
        <dbReference type="PROSITE" id="PS50931"/>
    </source>
</evidence>
<dbReference type="PANTHER" id="PTHR30537">
    <property type="entry name" value="HTH-TYPE TRANSCRIPTIONAL REGULATOR"/>
    <property type="match status" value="1"/>
</dbReference>
<keyword evidence="7" id="KW-1185">Reference proteome</keyword>
<proteinExistence type="inferred from homology"/>
<comment type="similarity">
    <text evidence="1">Belongs to the LysR transcriptional regulatory family.</text>
</comment>
<evidence type="ECO:0000313" key="6">
    <source>
        <dbReference type="EMBL" id="QHJ00379.1"/>
    </source>
</evidence>
<reference evidence="6 7" key="1">
    <citation type="submission" date="2020-01" db="EMBL/GenBank/DDBJ databases">
        <title>Genome sequencing of strain KACC 21265.</title>
        <authorList>
            <person name="Heo J."/>
            <person name="Kim S.-J."/>
            <person name="Kim J.-S."/>
            <person name="Hong S.-B."/>
            <person name="Kwon S.-W."/>
        </authorList>
    </citation>
    <scope>NUCLEOTIDE SEQUENCE [LARGE SCALE GENOMIC DNA]</scope>
    <source>
        <strain evidence="6 7">KACC 21265</strain>
    </source>
</reference>
<gene>
    <name evidence="6" type="ORF">GT347_21795</name>
</gene>
<dbReference type="CDD" id="cd08475">
    <property type="entry name" value="PBP2_CrgA_like_6"/>
    <property type="match status" value="1"/>
</dbReference>
<dbReference type="GO" id="GO:0003700">
    <property type="term" value="F:DNA-binding transcription factor activity"/>
    <property type="evidence" value="ECO:0007669"/>
    <property type="project" value="InterPro"/>
</dbReference>
<dbReference type="PRINTS" id="PR00039">
    <property type="entry name" value="HTHLYSR"/>
</dbReference>
<keyword evidence="3" id="KW-0238">DNA-binding</keyword>
<dbReference type="RefSeq" id="WP_160554189.1">
    <property type="nucleotide sequence ID" value="NZ_CP047650.1"/>
</dbReference>
<dbReference type="PROSITE" id="PS50931">
    <property type="entry name" value="HTH_LYSR"/>
    <property type="match status" value="1"/>
</dbReference>
<dbReference type="InterPro" id="IPR005119">
    <property type="entry name" value="LysR_subst-bd"/>
</dbReference>
<dbReference type="KEGG" id="xyk:GT347_21795"/>
<sequence length="302" mass="32515">MHSAERIKGIDVFVATAEAGSFTAAAERLHLSSSAVGKAVARLEARLGQRLFERSTRRLALTDAGTAFLQVCVRVLDELASAEKVLAAQSVEPSGRLRLDLPVTFGLRQVMPLLLAYTQLHPAVLPQVSFTDRFVDVIDEGIDLAVRIGGPDVWPADLGHACLGAERLVFCAAPAYLQRCGTPVSADELPGHELVMYGRAEGSPSPWRIARGEAAVERRMFDARIVVGNGQAQLDAVLAGCGIAQLATWLAGDALREGRLVQILPDWSVDGLPLNLVWPRSKRLLPKVSGLVAYLSDRLGVR</sequence>
<organism evidence="6 7">
    <name type="scientific">Xylophilus rhododendri</name>
    <dbReference type="NCBI Taxonomy" id="2697032"/>
    <lineage>
        <taxon>Bacteria</taxon>
        <taxon>Pseudomonadati</taxon>
        <taxon>Pseudomonadota</taxon>
        <taxon>Betaproteobacteria</taxon>
        <taxon>Burkholderiales</taxon>
        <taxon>Xylophilus</taxon>
    </lineage>
</organism>
<evidence type="ECO:0000256" key="4">
    <source>
        <dbReference type="ARBA" id="ARBA00023163"/>
    </source>
</evidence>
<accession>A0A857JCB7</accession>
<dbReference type="FunFam" id="1.10.10.10:FF:000001">
    <property type="entry name" value="LysR family transcriptional regulator"/>
    <property type="match status" value="1"/>
</dbReference>
<dbReference type="AlphaFoldDB" id="A0A857JCB7"/>